<protein>
    <submittedName>
        <fullName evidence="1">Uncharacterized protein</fullName>
    </submittedName>
</protein>
<evidence type="ECO:0000313" key="1">
    <source>
        <dbReference type="EMBL" id="KAK4345400.1"/>
    </source>
</evidence>
<evidence type="ECO:0000313" key="2">
    <source>
        <dbReference type="Proteomes" id="UP001291623"/>
    </source>
</evidence>
<keyword evidence="2" id="KW-1185">Reference proteome</keyword>
<accession>A0AAE1V2B1</accession>
<dbReference type="AlphaFoldDB" id="A0AAE1V2B1"/>
<sequence>MLQREEVKAAMLQRKLELLCRGRKLLEVVVTAVHLTPFTIDENIFRIDFFDEFGKQAGFNIFVVAIYQLFVIEIQRLAHGIDKKKSKQKIKRLEMLFDNKTEGEVDTAKEDFYD</sequence>
<proteinExistence type="predicted"/>
<comment type="caution">
    <text evidence="1">The sequence shown here is derived from an EMBL/GenBank/DDBJ whole genome shotgun (WGS) entry which is preliminary data.</text>
</comment>
<dbReference type="Proteomes" id="UP001291623">
    <property type="component" value="Unassembled WGS sequence"/>
</dbReference>
<gene>
    <name evidence="1" type="ORF">RND71_035576</name>
</gene>
<organism evidence="1 2">
    <name type="scientific">Anisodus tanguticus</name>
    <dbReference type="NCBI Taxonomy" id="243964"/>
    <lineage>
        <taxon>Eukaryota</taxon>
        <taxon>Viridiplantae</taxon>
        <taxon>Streptophyta</taxon>
        <taxon>Embryophyta</taxon>
        <taxon>Tracheophyta</taxon>
        <taxon>Spermatophyta</taxon>
        <taxon>Magnoliopsida</taxon>
        <taxon>eudicotyledons</taxon>
        <taxon>Gunneridae</taxon>
        <taxon>Pentapetalae</taxon>
        <taxon>asterids</taxon>
        <taxon>lamiids</taxon>
        <taxon>Solanales</taxon>
        <taxon>Solanaceae</taxon>
        <taxon>Solanoideae</taxon>
        <taxon>Hyoscyameae</taxon>
        <taxon>Anisodus</taxon>
    </lineage>
</organism>
<dbReference type="EMBL" id="JAVYJV010000019">
    <property type="protein sequence ID" value="KAK4345400.1"/>
    <property type="molecule type" value="Genomic_DNA"/>
</dbReference>
<reference evidence="1" key="1">
    <citation type="submission" date="2023-12" db="EMBL/GenBank/DDBJ databases">
        <title>Genome assembly of Anisodus tanguticus.</title>
        <authorList>
            <person name="Wang Y.-J."/>
        </authorList>
    </citation>
    <scope>NUCLEOTIDE SEQUENCE</scope>
    <source>
        <strain evidence="1">KB-2021</strain>
        <tissue evidence="1">Leaf</tissue>
    </source>
</reference>
<name>A0AAE1V2B1_9SOLA</name>